<feature type="region of interest" description="Disordered" evidence="5">
    <location>
        <begin position="315"/>
        <end position="390"/>
    </location>
</feature>
<dbReference type="SUPFAM" id="SSF47370">
    <property type="entry name" value="Bromodomain"/>
    <property type="match status" value="1"/>
</dbReference>
<dbReference type="PANTHER" id="PTHR47809">
    <property type="entry name" value="DNA-BINDING BROMODOMAIN-CONTAINING PROTEIN"/>
    <property type="match status" value="1"/>
</dbReference>
<dbReference type="Pfam" id="PF02791">
    <property type="entry name" value="DDT"/>
    <property type="match status" value="1"/>
</dbReference>
<evidence type="ECO:0000256" key="2">
    <source>
        <dbReference type="ARBA" id="ARBA00023117"/>
    </source>
</evidence>
<proteinExistence type="predicted"/>
<feature type="region of interest" description="Disordered" evidence="5">
    <location>
        <begin position="115"/>
        <end position="146"/>
    </location>
</feature>
<protein>
    <recommendedName>
        <fullName evidence="6">Bromo domain-containing protein</fullName>
    </recommendedName>
</protein>
<dbReference type="SMART" id="SM00297">
    <property type="entry name" value="BROMO"/>
    <property type="match status" value="1"/>
</dbReference>
<dbReference type="PRINTS" id="PR00503">
    <property type="entry name" value="BROMODOMAIN"/>
</dbReference>
<evidence type="ECO:0000259" key="6">
    <source>
        <dbReference type="PROSITE" id="PS50014"/>
    </source>
</evidence>
<dbReference type="PROSITE" id="PS50014">
    <property type="entry name" value="BROMODOMAIN_2"/>
    <property type="match status" value="1"/>
</dbReference>
<dbReference type="InterPro" id="IPR036427">
    <property type="entry name" value="Bromodomain-like_sf"/>
</dbReference>
<evidence type="ECO:0000256" key="1">
    <source>
        <dbReference type="ARBA" id="ARBA00004123"/>
    </source>
</evidence>
<feature type="compositionally biased region" description="Acidic residues" evidence="5">
    <location>
        <begin position="352"/>
        <end position="378"/>
    </location>
</feature>
<keyword evidence="3" id="KW-0539">Nucleus</keyword>
<name>A0A1D2A641_AUXPR</name>
<feature type="compositionally biased region" description="Acidic residues" evidence="5">
    <location>
        <begin position="891"/>
        <end position="904"/>
    </location>
</feature>
<dbReference type="Gene3D" id="1.20.920.10">
    <property type="entry name" value="Bromodomain-like"/>
    <property type="match status" value="1"/>
</dbReference>
<dbReference type="PANTHER" id="PTHR47809:SF2">
    <property type="entry name" value="DNA-BINDING BROMODOMAIN-CONTAINING PROTEIN"/>
    <property type="match status" value="1"/>
</dbReference>
<reference evidence="7" key="1">
    <citation type="submission" date="2015-08" db="EMBL/GenBank/DDBJ databases">
        <authorList>
            <person name="Babu N.S."/>
            <person name="Beckwith C.J."/>
            <person name="Beseler K.G."/>
            <person name="Brison A."/>
            <person name="Carone J.V."/>
            <person name="Caskin T.P."/>
            <person name="Diamond M."/>
            <person name="Durham M.E."/>
            <person name="Foxe J.M."/>
            <person name="Go M."/>
            <person name="Henderson B.A."/>
            <person name="Jones I.B."/>
            <person name="McGettigan J.A."/>
            <person name="Micheletti S.J."/>
            <person name="Nasrallah M.E."/>
            <person name="Ortiz D."/>
            <person name="Piller C.R."/>
            <person name="Privatt S.R."/>
            <person name="Schneider S.L."/>
            <person name="Sharp S."/>
            <person name="Smith T.C."/>
            <person name="Stanton J.D."/>
            <person name="Ullery H.E."/>
            <person name="Wilson R.J."/>
            <person name="Serrano M.G."/>
            <person name="Buck G."/>
            <person name="Lee V."/>
            <person name="Wang Y."/>
            <person name="Carvalho R."/>
            <person name="Voegtly L."/>
            <person name="Shi R."/>
            <person name="Duckworth R."/>
            <person name="Johnson A."/>
            <person name="Loviza R."/>
            <person name="Walstead R."/>
            <person name="Shah Z."/>
            <person name="Kiflezghi M."/>
            <person name="Wade K."/>
            <person name="Ball S.L."/>
            <person name="Bradley K.W."/>
            <person name="Asai D.J."/>
            <person name="Bowman C.A."/>
            <person name="Russell D.A."/>
            <person name="Pope W.H."/>
            <person name="Jacobs-Sera D."/>
            <person name="Hendrix R.W."/>
            <person name="Hatfull G.F."/>
        </authorList>
    </citation>
    <scope>NUCLEOTIDE SEQUENCE</scope>
</reference>
<feature type="region of interest" description="Disordered" evidence="5">
    <location>
        <begin position="594"/>
        <end position="633"/>
    </location>
</feature>
<dbReference type="InterPro" id="IPR018501">
    <property type="entry name" value="DDT_dom"/>
</dbReference>
<feature type="region of interest" description="Disordered" evidence="5">
    <location>
        <begin position="512"/>
        <end position="536"/>
    </location>
</feature>
<feature type="region of interest" description="Disordered" evidence="5">
    <location>
        <begin position="412"/>
        <end position="438"/>
    </location>
</feature>
<feature type="region of interest" description="Disordered" evidence="5">
    <location>
        <begin position="686"/>
        <end position="706"/>
    </location>
</feature>
<dbReference type="GO" id="GO:0005634">
    <property type="term" value="C:nucleus"/>
    <property type="evidence" value="ECO:0007669"/>
    <property type="project" value="UniProtKB-SubCell"/>
</dbReference>
<evidence type="ECO:0000256" key="3">
    <source>
        <dbReference type="ARBA" id="ARBA00023242"/>
    </source>
</evidence>
<feature type="region of interest" description="Disordered" evidence="5">
    <location>
        <begin position="646"/>
        <end position="674"/>
    </location>
</feature>
<dbReference type="EMBL" id="GDKF01003943">
    <property type="protein sequence ID" value="JAT74679.1"/>
    <property type="molecule type" value="Transcribed_RNA"/>
</dbReference>
<comment type="subcellular location">
    <subcellularLocation>
        <location evidence="1">Nucleus</location>
    </subcellularLocation>
</comment>
<feature type="compositionally biased region" description="Low complexity" evidence="5">
    <location>
        <begin position="594"/>
        <end position="605"/>
    </location>
</feature>
<feature type="region of interest" description="Disordered" evidence="5">
    <location>
        <begin position="885"/>
        <end position="904"/>
    </location>
</feature>
<feature type="region of interest" description="Disordered" evidence="5">
    <location>
        <begin position="552"/>
        <end position="571"/>
    </location>
</feature>
<accession>A0A1D2A641</accession>
<dbReference type="InterPro" id="IPR001487">
    <property type="entry name" value="Bromodomain"/>
</dbReference>
<dbReference type="Pfam" id="PF00439">
    <property type="entry name" value="Bromodomain"/>
    <property type="match status" value="1"/>
</dbReference>
<gene>
    <name evidence="7" type="ORF">g.11028</name>
</gene>
<dbReference type="AlphaFoldDB" id="A0A1D2A641"/>
<feature type="compositionally biased region" description="Basic and acidic residues" evidence="5">
    <location>
        <begin position="417"/>
        <end position="427"/>
    </location>
</feature>
<sequence>MDGLRVVAGVLESVLRDEQTSTLFGEPVDPVALGLDDYFDVVKQPADLGTILANVRASLAGTGPYSHPRQVADAVALVWSNCNLYNDRPVDKPIRDAAARSKSLLDRAWAAAGLGREPATPAPSASKGPAPTPAPENPGLEAPTATTLPLLRVDNFRIVSASDGEAYRLEQLPAAPGSDARLEGEVAGEPGSRFSCHVADWVLDHSAEAGPSLALEDGVWVLSPEAWVALGEPHPSYADVWSGTQTLVRLTLAARAELGAGTRLEDITAAVESAAAVLQAGSGLRGKRKTHVSHEARAFAAAQLRAGVRAAARAAARARGGATGRKRRPLEGDRAGRRSVLGGRFRLGEGPSVEDELAGISDDDMPADFEASDEDDEAASSGPGGPSAARRRAWQLVKLRRRQEAARVAAAEAEAAQVERERERDAARGSPPPPTSDFRLAPHLVPRLLAVWEFVQTFGDVLGVPPFSLPALEAALDPGPHLPHHTVKAAPASERAEVPAAATDALQAVKREEEPQVGLATPGGAPEPNGVAGGADEEKADVEMAEAVGAGQENDGADDAMGEAEAPGGTAAPAAEETLGTEAPADDEAHFEPAQPASEAAADAPGSGTEEDQSAPQGKASEGPMVKAKRQGCRKFPKVAPQNVISNPTIRTRRQLLGPAATQSGGGSPRAPEEGLKIKLKVPGLAEGSAPHDESAPQPPMEPVATPVATMGAPVTAPRQPQAAPFPGQFATPGAAQAAIAAHADLLQRRYGLGLEAFARLAPVDWSSAPAALLSRDVTCALLRVVDGAALATRGSAPRAARVAHEAVDHALTWPERAAAAVLAWPEADAAQRGAAARLAYADWLDLAPEARLAVLTALVDMALASPGLQAEIAERLDALTVASGRQDGAAGDEEEEEAAAVVG</sequence>
<evidence type="ECO:0000256" key="4">
    <source>
        <dbReference type="PROSITE-ProRule" id="PRU00035"/>
    </source>
</evidence>
<evidence type="ECO:0000313" key="7">
    <source>
        <dbReference type="EMBL" id="JAT74679.1"/>
    </source>
</evidence>
<organism evidence="7">
    <name type="scientific">Auxenochlorella protothecoides</name>
    <name type="common">Green microalga</name>
    <name type="synonym">Chlorella protothecoides</name>
    <dbReference type="NCBI Taxonomy" id="3075"/>
    <lineage>
        <taxon>Eukaryota</taxon>
        <taxon>Viridiplantae</taxon>
        <taxon>Chlorophyta</taxon>
        <taxon>core chlorophytes</taxon>
        <taxon>Trebouxiophyceae</taxon>
        <taxon>Chlorellales</taxon>
        <taxon>Chlorellaceae</taxon>
        <taxon>Auxenochlorella</taxon>
    </lineage>
</organism>
<feature type="non-terminal residue" evidence="7">
    <location>
        <position position="904"/>
    </location>
</feature>
<evidence type="ECO:0000256" key="5">
    <source>
        <dbReference type="SAM" id="MobiDB-lite"/>
    </source>
</evidence>
<feature type="domain" description="Bromo" evidence="6">
    <location>
        <begin position="16"/>
        <end position="86"/>
    </location>
</feature>
<keyword evidence="2 4" id="KW-0103">Bromodomain</keyword>